<gene>
    <name evidence="1" type="ORF">SmB9_26750</name>
</gene>
<dbReference type="AlphaFoldDB" id="A0AAD1D6Y1"/>
<protein>
    <submittedName>
        <fullName evidence="1">Uncharacterized protein</fullName>
    </submittedName>
</protein>
<dbReference type="KEGG" id="smic:SmB9_26750"/>
<dbReference type="EMBL" id="AP018711">
    <property type="protein sequence ID" value="BBE35017.1"/>
    <property type="molecule type" value="Genomic_DNA"/>
</dbReference>
<organism evidence="1 2">
    <name type="scientific">Sphingosinicella microcystinivorans</name>
    <dbReference type="NCBI Taxonomy" id="335406"/>
    <lineage>
        <taxon>Bacteria</taxon>
        <taxon>Pseudomonadati</taxon>
        <taxon>Pseudomonadota</taxon>
        <taxon>Alphaproteobacteria</taxon>
        <taxon>Sphingomonadales</taxon>
        <taxon>Sphingosinicellaceae</taxon>
        <taxon>Sphingosinicella</taxon>
    </lineage>
</organism>
<dbReference type="Proteomes" id="UP000275727">
    <property type="component" value="Chromosome"/>
</dbReference>
<sequence length="70" mass="7936">MGGENRDGAAWNLVDLLHKHSTQTFQAFHNSAVVHDSAPHVDRRTIMLQRPLDGLYRPLYPCAKAARVRQ</sequence>
<accession>A0AAD1D6Y1</accession>
<evidence type="ECO:0000313" key="2">
    <source>
        <dbReference type="Proteomes" id="UP000275727"/>
    </source>
</evidence>
<reference evidence="1 2" key="1">
    <citation type="submission" date="2018-06" db="EMBL/GenBank/DDBJ databases">
        <title>Complete Genome Sequence of the Microcystin-Degrading Bacterium Sphingosinicella microcystinivorans Strain B-9.</title>
        <authorList>
            <person name="Jin H."/>
            <person name="Nishizawa T."/>
            <person name="Guo Y."/>
            <person name="Nishizawa A."/>
            <person name="Park H."/>
            <person name="Kato H."/>
            <person name="Tsuji K."/>
            <person name="Harada K."/>
        </authorList>
    </citation>
    <scope>NUCLEOTIDE SEQUENCE [LARGE SCALE GENOMIC DNA]</scope>
    <source>
        <strain evidence="1 2">B9</strain>
    </source>
</reference>
<name>A0AAD1D6Y1_SPHMI</name>
<evidence type="ECO:0000313" key="1">
    <source>
        <dbReference type="EMBL" id="BBE35017.1"/>
    </source>
</evidence>
<proteinExistence type="predicted"/>